<keyword evidence="9" id="KW-1185">Reference proteome</keyword>
<sequence length="97" mass="11327">MKLHPTVKRLRLLGYLEAISWLALLFIAMPLKYMWDMPTMVRYVGWAHGILFILYCLHLLLVKQVLKWSFGKMLTGGIAAFLPFGTLWFDKRIEAGR</sequence>
<evidence type="ECO:0000313" key="9">
    <source>
        <dbReference type="Proteomes" id="UP000184368"/>
    </source>
</evidence>
<dbReference type="PANTHER" id="PTHR40077">
    <property type="entry name" value="MEMBRANE PROTEIN-RELATED"/>
    <property type="match status" value="1"/>
</dbReference>
<dbReference type="OrthoDB" id="1121311at2"/>
<evidence type="ECO:0000313" key="8">
    <source>
        <dbReference type="EMBL" id="SHG26304.1"/>
    </source>
</evidence>
<dbReference type="Pfam" id="PF12823">
    <property type="entry name" value="DUF3817"/>
    <property type="match status" value="1"/>
</dbReference>
<evidence type="ECO:0000256" key="6">
    <source>
        <dbReference type="SAM" id="Phobius"/>
    </source>
</evidence>
<keyword evidence="3 6" id="KW-0812">Transmembrane</keyword>
<feature type="transmembrane region" description="Helical" evidence="6">
    <location>
        <begin position="12"/>
        <end position="31"/>
    </location>
</feature>
<dbReference type="GO" id="GO:0005886">
    <property type="term" value="C:plasma membrane"/>
    <property type="evidence" value="ECO:0007669"/>
    <property type="project" value="UniProtKB-SubCell"/>
</dbReference>
<gene>
    <name evidence="8" type="ORF">SAMN05444008_12340</name>
</gene>
<evidence type="ECO:0000259" key="7">
    <source>
        <dbReference type="Pfam" id="PF12823"/>
    </source>
</evidence>
<keyword evidence="2" id="KW-1003">Cell membrane</keyword>
<accession>A0A1M5ID66</accession>
<protein>
    <submittedName>
        <fullName evidence="8">Integral membrane protein</fullName>
    </submittedName>
</protein>
<keyword evidence="5 6" id="KW-0472">Membrane</keyword>
<feature type="transmembrane region" description="Helical" evidence="6">
    <location>
        <begin position="73"/>
        <end position="89"/>
    </location>
</feature>
<name>A0A1M5ID66_9BACT</name>
<dbReference type="Proteomes" id="UP000184368">
    <property type="component" value="Unassembled WGS sequence"/>
</dbReference>
<feature type="transmembrane region" description="Helical" evidence="6">
    <location>
        <begin position="43"/>
        <end position="61"/>
    </location>
</feature>
<feature type="domain" description="DUF3817" evidence="7">
    <location>
        <begin position="8"/>
        <end position="93"/>
    </location>
</feature>
<evidence type="ECO:0000256" key="1">
    <source>
        <dbReference type="ARBA" id="ARBA00004651"/>
    </source>
</evidence>
<dbReference type="EMBL" id="FQUO01000023">
    <property type="protein sequence ID" value="SHG26304.1"/>
    <property type="molecule type" value="Genomic_DNA"/>
</dbReference>
<reference evidence="8 9" key="1">
    <citation type="submission" date="2016-11" db="EMBL/GenBank/DDBJ databases">
        <authorList>
            <person name="Jaros S."/>
            <person name="Januszkiewicz K."/>
            <person name="Wedrychowicz H."/>
        </authorList>
    </citation>
    <scope>NUCLEOTIDE SEQUENCE [LARGE SCALE GENOMIC DNA]</scope>
    <source>
        <strain evidence="8 9">DSM 26897</strain>
    </source>
</reference>
<dbReference type="STRING" id="1302690.BUE76_02015"/>
<keyword evidence="4 6" id="KW-1133">Transmembrane helix</keyword>
<dbReference type="NCBIfam" id="TIGR03954">
    <property type="entry name" value="integ_memb_HG"/>
    <property type="match status" value="1"/>
</dbReference>
<evidence type="ECO:0000256" key="5">
    <source>
        <dbReference type="ARBA" id="ARBA00023136"/>
    </source>
</evidence>
<evidence type="ECO:0000256" key="2">
    <source>
        <dbReference type="ARBA" id="ARBA00022475"/>
    </source>
</evidence>
<dbReference type="PANTHER" id="PTHR40077:SF1">
    <property type="entry name" value="MEMBRANE PROTEIN"/>
    <property type="match status" value="1"/>
</dbReference>
<comment type="subcellular location">
    <subcellularLocation>
        <location evidence="1">Cell membrane</location>
        <topology evidence="1">Multi-pass membrane protein</topology>
    </subcellularLocation>
</comment>
<evidence type="ECO:0000256" key="3">
    <source>
        <dbReference type="ARBA" id="ARBA00022692"/>
    </source>
</evidence>
<dbReference type="InterPro" id="IPR023845">
    <property type="entry name" value="DUF3817_TM"/>
</dbReference>
<proteinExistence type="predicted"/>
<evidence type="ECO:0000256" key="4">
    <source>
        <dbReference type="ARBA" id="ARBA00022989"/>
    </source>
</evidence>
<dbReference type="RefSeq" id="WP_073048013.1">
    <property type="nucleotide sequence ID" value="NZ_FQUO01000023.1"/>
</dbReference>
<dbReference type="AlphaFoldDB" id="A0A1M5ID66"/>
<organism evidence="8 9">
    <name type="scientific">Cnuella takakiae</name>
    <dbReference type="NCBI Taxonomy" id="1302690"/>
    <lineage>
        <taxon>Bacteria</taxon>
        <taxon>Pseudomonadati</taxon>
        <taxon>Bacteroidota</taxon>
        <taxon>Chitinophagia</taxon>
        <taxon>Chitinophagales</taxon>
        <taxon>Chitinophagaceae</taxon>
        <taxon>Cnuella</taxon>
    </lineage>
</organism>